<dbReference type="InParanoid" id="A0A5E4FYX8"/>
<gene>
    <name evidence="1" type="ORF">ALMOND_2B007943</name>
</gene>
<sequence length="55" mass="6442">MHTPFRLSPPPQLYTTIALFRQNHSCTAFHSLKKLPPLRLLHLKSIFQPKHKNPL</sequence>
<evidence type="ECO:0000313" key="2">
    <source>
        <dbReference type="Proteomes" id="UP000327085"/>
    </source>
</evidence>
<feature type="non-terminal residue" evidence="1">
    <location>
        <position position="55"/>
    </location>
</feature>
<evidence type="ECO:0000313" key="1">
    <source>
        <dbReference type="EMBL" id="VVA32603.1"/>
    </source>
</evidence>
<reference evidence="2" key="1">
    <citation type="journal article" date="2020" name="Plant J.">
        <title>Transposons played a major role in the diversification between the closely related almond and peach genomes: results from the almond genome sequence.</title>
        <authorList>
            <person name="Alioto T."/>
            <person name="Alexiou K.G."/>
            <person name="Bardil A."/>
            <person name="Barteri F."/>
            <person name="Castanera R."/>
            <person name="Cruz F."/>
            <person name="Dhingra A."/>
            <person name="Duval H."/>
            <person name="Fernandez I Marti A."/>
            <person name="Frias L."/>
            <person name="Galan B."/>
            <person name="Garcia J.L."/>
            <person name="Howad W."/>
            <person name="Gomez-Garrido J."/>
            <person name="Gut M."/>
            <person name="Julca I."/>
            <person name="Morata J."/>
            <person name="Puigdomenech P."/>
            <person name="Ribeca P."/>
            <person name="Rubio Cabetas M.J."/>
            <person name="Vlasova A."/>
            <person name="Wirthensohn M."/>
            <person name="Garcia-Mas J."/>
            <person name="Gabaldon T."/>
            <person name="Casacuberta J.M."/>
            <person name="Arus P."/>
        </authorList>
    </citation>
    <scope>NUCLEOTIDE SEQUENCE [LARGE SCALE GENOMIC DNA]</scope>
    <source>
        <strain evidence="2">cv. Texas</strain>
    </source>
</reference>
<dbReference type="Proteomes" id="UP000327085">
    <property type="component" value="Chromosome 3"/>
</dbReference>
<dbReference type="Gramene" id="VVA32603">
    <property type="protein sequence ID" value="VVA32603"/>
    <property type="gene ID" value="Prudul26B007943"/>
</dbReference>
<organism evidence="1 2">
    <name type="scientific">Prunus dulcis</name>
    <name type="common">Almond</name>
    <name type="synonym">Amygdalus dulcis</name>
    <dbReference type="NCBI Taxonomy" id="3755"/>
    <lineage>
        <taxon>Eukaryota</taxon>
        <taxon>Viridiplantae</taxon>
        <taxon>Streptophyta</taxon>
        <taxon>Embryophyta</taxon>
        <taxon>Tracheophyta</taxon>
        <taxon>Spermatophyta</taxon>
        <taxon>Magnoliopsida</taxon>
        <taxon>eudicotyledons</taxon>
        <taxon>Gunneridae</taxon>
        <taxon>Pentapetalae</taxon>
        <taxon>rosids</taxon>
        <taxon>fabids</taxon>
        <taxon>Rosales</taxon>
        <taxon>Rosaceae</taxon>
        <taxon>Amygdaloideae</taxon>
        <taxon>Amygdaleae</taxon>
        <taxon>Prunus</taxon>
    </lineage>
</organism>
<proteinExistence type="predicted"/>
<dbReference type="EMBL" id="CABIKO010000254">
    <property type="protein sequence ID" value="VVA32603.1"/>
    <property type="molecule type" value="Genomic_DNA"/>
</dbReference>
<protein>
    <submittedName>
        <fullName evidence="1">Uncharacterized protein</fullName>
    </submittedName>
</protein>
<dbReference type="AlphaFoldDB" id="A0A5E4FYX8"/>
<name>A0A5E4FYX8_PRUDU</name>
<accession>A0A5E4FYX8</accession>